<evidence type="ECO:0000313" key="1">
    <source>
        <dbReference type="EMBL" id="EFM11259.1"/>
    </source>
</evidence>
<organism evidence="1 2">
    <name type="scientific">Paenibacillus curdlanolyticus YK9</name>
    <dbReference type="NCBI Taxonomy" id="717606"/>
    <lineage>
        <taxon>Bacteria</taxon>
        <taxon>Bacillati</taxon>
        <taxon>Bacillota</taxon>
        <taxon>Bacilli</taxon>
        <taxon>Bacillales</taxon>
        <taxon>Paenibacillaceae</taxon>
        <taxon>Paenibacillus</taxon>
    </lineage>
</organism>
<accession>E0I7V4</accession>
<keyword evidence="2" id="KW-1185">Reference proteome</keyword>
<proteinExistence type="predicted"/>
<dbReference type="EMBL" id="AEDD01000004">
    <property type="protein sequence ID" value="EFM11259.1"/>
    <property type="molecule type" value="Genomic_DNA"/>
</dbReference>
<sequence length="184" mass="20793">MDQKKEKNDYRAVIMPSVWEAMANDDLATIRTCFNPLIQAYKQVSANPQQIFALYSEFNNGQQALFAVWTYLAHAIHGTDEFHWRTLYTQHMAGRYGAMQQACVYMRLPVLGALLHELAEATRPVLRNESAIAMNEAKALLAGDPAYSATITALERRLLGAMPETYDRIAAFIRSEPDDFVSMI</sequence>
<dbReference type="STRING" id="717606.PaecuDRAFT_1705"/>
<dbReference type="AlphaFoldDB" id="E0I7V4"/>
<name>E0I7V4_9BACL</name>
<reference evidence="1 2" key="1">
    <citation type="submission" date="2010-07" db="EMBL/GenBank/DDBJ databases">
        <title>The draft genome of Paenibacillus curdlanolyticus YK9.</title>
        <authorList>
            <consortium name="US DOE Joint Genome Institute (JGI-PGF)"/>
            <person name="Lucas S."/>
            <person name="Copeland A."/>
            <person name="Lapidus A."/>
            <person name="Cheng J.-F."/>
            <person name="Bruce D."/>
            <person name="Goodwin L."/>
            <person name="Pitluck S."/>
            <person name="Land M.L."/>
            <person name="Hauser L."/>
            <person name="Chang Y.-J."/>
            <person name="Jeffries C."/>
            <person name="Anderson I.J."/>
            <person name="Johnson E."/>
            <person name="Loganathan U."/>
            <person name="Mulhopadhyay B."/>
            <person name="Kyrpides N."/>
            <person name="Woyke T.J."/>
        </authorList>
    </citation>
    <scope>NUCLEOTIDE SEQUENCE [LARGE SCALE GENOMIC DNA]</scope>
    <source>
        <strain evidence="1 2">YK9</strain>
    </source>
</reference>
<evidence type="ECO:0000313" key="2">
    <source>
        <dbReference type="Proteomes" id="UP000005387"/>
    </source>
</evidence>
<dbReference type="Proteomes" id="UP000005387">
    <property type="component" value="Unassembled WGS sequence"/>
</dbReference>
<gene>
    <name evidence="1" type="ORF">PaecuDRAFT_1705</name>
</gene>
<dbReference type="OrthoDB" id="2661274at2"/>
<dbReference type="RefSeq" id="WP_006037716.1">
    <property type="nucleotide sequence ID" value="NZ_AEDD01000004.1"/>
</dbReference>
<protein>
    <submittedName>
        <fullName evidence="1">Uncharacterized protein</fullName>
    </submittedName>
</protein>